<dbReference type="AlphaFoldDB" id="A0A5P8VZK4"/>
<gene>
    <name evidence="2" type="ORF">GXM_03238</name>
</gene>
<reference evidence="2 3" key="1">
    <citation type="submission" date="2019-10" db="EMBL/GenBank/DDBJ databases">
        <title>Genomic and transcriptomic insights into the perfect genentic adaptation of a filamentous nitrogen-fixing cyanobacterium to rice fields.</title>
        <authorList>
            <person name="Chen Z."/>
        </authorList>
    </citation>
    <scope>NUCLEOTIDE SEQUENCE [LARGE SCALE GENOMIC DNA]</scope>
    <source>
        <strain evidence="2">CCNUC1</strain>
    </source>
</reference>
<keyword evidence="3" id="KW-1185">Reference proteome</keyword>
<evidence type="ECO:0000313" key="3">
    <source>
        <dbReference type="Proteomes" id="UP000326678"/>
    </source>
</evidence>
<organism evidence="2 3">
    <name type="scientific">Nostoc sphaeroides CCNUC1</name>
    <dbReference type="NCBI Taxonomy" id="2653204"/>
    <lineage>
        <taxon>Bacteria</taxon>
        <taxon>Bacillati</taxon>
        <taxon>Cyanobacteriota</taxon>
        <taxon>Cyanophyceae</taxon>
        <taxon>Nostocales</taxon>
        <taxon>Nostocaceae</taxon>
        <taxon>Nostoc</taxon>
    </lineage>
</organism>
<name>A0A5P8VZK4_9NOSO</name>
<protein>
    <submittedName>
        <fullName evidence="2">Uncharacterized protein</fullName>
    </submittedName>
</protein>
<dbReference type="EMBL" id="CP045226">
    <property type="protein sequence ID" value="QFS45761.1"/>
    <property type="molecule type" value="Genomic_DNA"/>
</dbReference>
<evidence type="ECO:0000256" key="1">
    <source>
        <dbReference type="SAM" id="MobiDB-lite"/>
    </source>
</evidence>
<feature type="region of interest" description="Disordered" evidence="1">
    <location>
        <begin position="28"/>
        <end position="52"/>
    </location>
</feature>
<dbReference type="Proteomes" id="UP000326678">
    <property type="component" value="Chromosome Gxm1"/>
</dbReference>
<accession>A0A5P8VZK4</accession>
<evidence type="ECO:0000313" key="2">
    <source>
        <dbReference type="EMBL" id="QFS45761.1"/>
    </source>
</evidence>
<dbReference type="KEGG" id="nsh:GXM_03238"/>
<feature type="compositionally biased region" description="Polar residues" evidence="1">
    <location>
        <begin position="30"/>
        <end position="42"/>
    </location>
</feature>
<proteinExistence type="predicted"/>
<sequence length="52" mass="6039">MDFDFAQSKDFGLKEFWGLCPAPRKRNKSKIQNLKSKIPNQESKVRSLTLDP</sequence>